<dbReference type="Gene3D" id="2.40.10.10">
    <property type="entry name" value="Trypsin-like serine proteases"/>
    <property type="match status" value="1"/>
</dbReference>
<dbReference type="Proteomes" id="UP000198859">
    <property type="component" value="Chromosome I"/>
</dbReference>
<dbReference type="STRING" id="642780.SAMN04488570_0127"/>
<sequence>MRSSVSLRRLAVLLLALLALGTAGGGTTGPAAASTNGTADGTAHPATGLLVLYADGFRVRCSGALVSPTVVLSAAHCFDDAVGRVAVSFDSVIAEEPPLPVPAAADPAAGYTDAELRAAGLRSGTAVSHPQYSHFTDLDTWNDVAVVVLDQPVTTITPARLAPLGSLDTIAKSQLSATVFRAVGYGAEVRKPLVGPQKATPMTYPLLRRYVDMPGQKLTPQVLQTNGTSTNDEFGETCVGDSGGPVYFGSTIAAVTSYSNGSGEKCRSVQGFQRVDVRATRDWLATFGL</sequence>
<keyword evidence="4" id="KW-1185">Reference proteome</keyword>
<dbReference type="GO" id="GO:0004252">
    <property type="term" value="F:serine-type endopeptidase activity"/>
    <property type="evidence" value="ECO:0007669"/>
    <property type="project" value="InterPro"/>
</dbReference>
<dbReference type="AlphaFoldDB" id="A0A1H1LA63"/>
<dbReference type="InterPro" id="IPR001314">
    <property type="entry name" value="Peptidase_S1A"/>
</dbReference>
<feature type="domain" description="Peptidase S1" evidence="2">
    <location>
        <begin position="22"/>
        <end position="289"/>
    </location>
</feature>
<dbReference type="InterPro" id="IPR009003">
    <property type="entry name" value="Peptidase_S1_PA"/>
</dbReference>
<dbReference type="PANTHER" id="PTHR24260">
    <property type="match status" value="1"/>
</dbReference>
<feature type="chain" id="PRO_5038748056" evidence="1">
    <location>
        <begin position="26"/>
        <end position="289"/>
    </location>
</feature>
<organism evidence="3 4">
    <name type="scientific">Nocardioides scoriae</name>
    <dbReference type="NCBI Taxonomy" id="642780"/>
    <lineage>
        <taxon>Bacteria</taxon>
        <taxon>Bacillati</taxon>
        <taxon>Actinomycetota</taxon>
        <taxon>Actinomycetes</taxon>
        <taxon>Propionibacteriales</taxon>
        <taxon>Nocardioidaceae</taxon>
        <taxon>Nocardioides</taxon>
    </lineage>
</organism>
<dbReference type="PROSITE" id="PS00134">
    <property type="entry name" value="TRYPSIN_HIS"/>
    <property type="match status" value="1"/>
</dbReference>
<evidence type="ECO:0000313" key="4">
    <source>
        <dbReference type="Proteomes" id="UP000198859"/>
    </source>
</evidence>
<dbReference type="PRINTS" id="PR00722">
    <property type="entry name" value="CHYMOTRYPSIN"/>
</dbReference>
<reference evidence="4" key="1">
    <citation type="submission" date="2016-10" db="EMBL/GenBank/DDBJ databases">
        <authorList>
            <person name="Varghese N."/>
            <person name="Submissions S."/>
        </authorList>
    </citation>
    <scope>NUCLEOTIDE SEQUENCE [LARGE SCALE GENOMIC DNA]</scope>
    <source>
        <strain evidence="4">DSM 22127</strain>
    </source>
</reference>
<dbReference type="InterPro" id="IPR051333">
    <property type="entry name" value="CLIP_Serine_Protease"/>
</dbReference>
<proteinExistence type="predicted"/>
<dbReference type="OrthoDB" id="3657335at2"/>
<name>A0A1H1LA63_9ACTN</name>
<keyword evidence="1" id="KW-0732">Signal</keyword>
<dbReference type="SMART" id="SM00020">
    <property type="entry name" value="Tryp_SPc"/>
    <property type="match status" value="1"/>
</dbReference>
<dbReference type="PROSITE" id="PS50240">
    <property type="entry name" value="TRYPSIN_DOM"/>
    <property type="match status" value="1"/>
</dbReference>
<accession>A0A1H1LA63</accession>
<dbReference type="InterPro" id="IPR018114">
    <property type="entry name" value="TRYPSIN_HIS"/>
</dbReference>
<evidence type="ECO:0000259" key="2">
    <source>
        <dbReference type="PROSITE" id="PS50240"/>
    </source>
</evidence>
<dbReference type="Pfam" id="PF00089">
    <property type="entry name" value="Trypsin"/>
    <property type="match status" value="1"/>
</dbReference>
<dbReference type="PANTHER" id="PTHR24260:SF136">
    <property type="entry name" value="GH08193P-RELATED"/>
    <property type="match status" value="1"/>
</dbReference>
<feature type="signal peptide" evidence="1">
    <location>
        <begin position="1"/>
        <end position="25"/>
    </location>
</feature>
<gene>
    <name evidence="3" type="ORF">SAMN04488570_0127</name>
</gene>
<evidence type="ECO:0000313" key="3">
    <source>
        <dbReference type="EMBL" id="SDR71501.1"/>
    </source>
</evidence>
<dbReference type="GO" id="GO:0006508">
    <property type="term" value="P:proteolysis"/>
    <property type="evidence" value="ECO:0007669"/>
    <property type="project" value="InterPro"/>
</dbReference>
<dbReference type="InterPro" id="IPR043504">
    <property type="entry name" value="Peptidase_S1_PA_chymotrypsin"/>
</dbReference>
<dbReference type="RefSeq" id="WP_091725098.1">
    <property type="nucleotide sequence ID" value="NZ_LT629757.1"/>
</dbReference>
<dbReference type="EMBL" id="LT629757">
    <property type="protein sequence ID" value="SDR71501.1"/>
    <property type="molecule type" value="Genomic_DNA"/>
</dbReference>
<dbReference type="SUPFAM" id="SSF50494">
    <property type="entry name" value="Trypsin-like serine proteases"/>
    <property type="match status" value="1"/>
</dbReference>
<evidence type="ECO:0000256" key="1">
    <source>
        <dbReference type="SAM" id="SignalP"/>
    </source>
</evidence>
<dbReference type="InterPro" id="IPR001254">
    <property type="entry name" value="Trypsin_dom"/>
</dbReference>
<protein>
    <submittedName>
        <fullName evidence="3">Trypsin</fullName>
    </submittedName>
</protein>